<dbReference type="AlphaFoldDB" id="A0A839U1W8"/>
<sequence length="113" mass="12207">MAHSITWKKTVIGGETAAGDFVAEAAGLTIGRVRKFGDGPQKGKWEWSFLLGHSDFRRGDFSGVEDEKQEAADKIKTAFARYLKYPSDKGGALGLAPDRWQSGLNAYAKAKGG</sequence>
<evidence type="ECO:0000313" key="1">
    <source>
        <dbReference type="EMBL" id="MBB3144966.1"/>
    </source>
</evidence>
<dbReference type="RefSeq" id="WP_183661410.1">
    <property type="nucleotide sequence ID" value="NZ_JACHXN010000003.1"/>
</dbReference>
<comment type="caution">
    <text evidence="1">The sequence shown here is derived from an EMBL/GenBank/DDBJ whole genome shotgun (WGS) entry which is preliminary data.</text>
</comment>
<proteinExistence type="predicted"/>
<dbReference type="EMBL" id="JACHXN010000003">
    <property type="protein sequence ID" value="MBB3144966.1"/>
    <property type="molecule type" value="Genomic_DNA"/>
</dbReference>
<accession>A0A839U1W8</accession>
<keyword evidence="2" id="KW-1185">Reference proteome</keyword>
<organism evidence="1 2">
    <name type="scientific">Phyllobacterium trifolii</name>
    <dbReference type="NCBI Taxonomy" id="300193"/>
    <lineage>
        <taxon>Bacteria</taxon>
        <taxon>Pseudomonadati</taxon>
        <taxon>Pseudomonadota</taxon>
        <taxon>Alphaproteobacteria</taxon>
        <taxon>Hyphomicrobiales</taxon>
        <taxon>Phyllobacteriaceae</taxon>
        <taxon>Phyllobacterium</taxon>
    </lineage>
</organism>
<dbReference type="Proteomes" id="UP000554520">
    <property type="component" value="Unassembled WGS sequence"/>
</dbReference>
<reference evidence="1 2" key="1">
    <citation type="submission" date="2020-08" db="EMBL/GenBank/DDBJ databases">
        <title>Genomic Encyclopedia of Type Strains, Phase III (KMG-III): the genomes of soil and plant-associated and newly described type strains.</title>
        <authorList>
            <person name="Whitman W."/>
        </authorList>
    </citation>
    <scope>NUCLEOTIDE SEQUENCE [LARGE SCALE GENOMIC DNA]</scope>
    <source>
        <strain evidence="1 2">CECT 7015</strain>
    </source>
</reference>
<gene>
    <name evidence="1" type="ORF">FHS21_001367</name>
</gene>
<evidence type="ECO:0000313" key="2">
    <source>
        <dbReference type="Proteomes" id="UP000554520"/>
    </source>
</evidence>
<name>A0A839U1W8_9HYPH</name>
<protein>
    <submittedName>
        <fullName evidence="1">Uncharacterized protein</fullName>
    </submittedName>
</protein>